<protein>
    <submittedName>
        <fullName evidence="12">Copper oxidase</fullName>
    </submittedName>
</protein>
<dbReference type="InterPro" id="IPR003730">
    <property type="entry name" value="Cu_polyphenol_OxRdtase"/>
</dbReference>
<dbReference type="Pfam" id="PF02578">
    <property type="entry name" value="Cu-oxidase_4"/>
    <property type="match status" value="1"/>
</dbReference>
<evidence type="ECO:0000256" key="5">
    <source>
        <dbReference type="ARBA" id="ARBA00022723"/>
    </source>
</evidence>
<keyword evidence="7" id="KW-0862">Zinc</keyword>
<evidence type="ECO:0000256" key="8">
    <source>
        <dbReference type="ARBA" id="ARBA00023008"/>
    </source>
</evidence>
<dbReference type="Gene3D" id="3.60.140.10">
    <property type="entry name" value="CNF1/YfiH-like putative cysteine hydrolases"/>
    <property type="match status" value="1"/>
</dbReference>
<dbReference type="Proteomes" id="UP000247980">
    <property type="component" value="Unassembled WGS sequence"/>
</dbReference>
<proteinExistence type="inferred from homology"/>
<dbReference type="InterPro" id="IPR011324">
    <property type="entry name" value="Cytotoxic_necrot_fac-like_cat"/>
</dbReference>
<name>A0A2V5IPT0_9MICC</name>
<sequence>MWWSEQVRPGIWVGFTDTTAGNLAFHVGDDAQAVTQRRSQVAERLAAQAGLPGSLVPVLGYMNQVHGADVADIDPAAPVLTGDAAPAVDAMVTVATPVQGGGVTGLAVMVADCVPVVLVGEKPDGGYVMGVAHAGRPGVEKDVIGAVVTHMRQAGAVALEAWLGPSVCGHCYEVPEDMRATVAAVAPASYSTTSWGTPALDLPAAVLEQLASHGASAHGSGICTLEDSQYYSHRRAQRDGESEGRFIGLVAALSDPHVEPLKESASTP</sequence>
<dbReference type="OrthoDB" id="4279at2"/>
<dbReference type="PANTHER" id="PTHR30616:SF2">
    <property type="entry name" value="PURINE NUCLEOSIDE PHOSPHORYLASE LACC1"/>
    <property type="match status" value="1"/>
</dbReference>
<evidence type="ECO:0000256" key="6">
    <source>
        <dbReference type="ARBA" id="ARBA00022801"/>
    </source>
</evidence>
<dbReference type="EMBL" id="QJVC01000007">
    <property type="protein sequence ID" value="PYI38589.1"/>
    <property type="molecule type" value="Genomic_DNA"/>
</dbReference>
<evidence type="ECO:0000256" key="2">
    <source>
        <dbReference type="ARBA" id="ARBA00003215"/>
    </source>
</evidence>
<evidence type="ECO:0000256" key="10">
    <source>
        <dbReference type="ARBA" id="ARBA00048968"/>
    </source>
</evidence>
<dbReference type="AlphaFoldDB" id="A0A2V5IPT0"/>
<evidence type="ECO:0000256" key="3">
    <source>
        <dbReference type="ARBA" id="ARBA00007353"/>
    </source>
</evidence>
<comment type="catalytic activity">
    <reaction evidence="11">
        <text>S-methyl-5'-thioadenosine + phosphate = 5-(methylsulfanyl)-alpha-D-ribose 1-phosphate + adenine</text>
        <dbReference type="Rhea" id="RHEA:11852"/>
        <dbReference type="ChEBI" id="CHEBI:16708"/>
        <dbReference type="ChEBI" id="CHEBI:17509"/>
        <dbReference type="ChEBI" id="CHEBI:43474"/>
        <dbReference type="ChEBI" id="CHEBI:58533"/>
        <dbReference type="EC" id="2.4.2.28"/>
    </reaction>
    <physiologicalReaction direction="left-to-right" evidence="11">
        <dbReference type="Rhea" id="RHEA:11853"/>
    </physiologicalReaction>
</comment>
<evidence type="ECO:0000256" key="11">
    <source>
        <dbReference type="ARBA" id="ARBA00049893"/>
    </source>
</evidence>
<evidence type="ECO:0000256" key="1">
    <source>
        <dbReference type="ARBA" id="ARBA00000553"/>
    </source>
</evidence>
<comment type="similarity">
    <text evidence="3">Belongs to the purine nucleoside phosphorylase YfiH/LACC1 family.</text>
</comment>
<keyword evidence="5" id="KW-0479">Metal-binding</keyword>
<keyword evidence="6" id="KW-0378">Hydrolase</keyword>
<dbReference type="PANTHER" id="PTHR30616">
    <property type="entry name" value="UNCHARACTERIZED PROTEIN YFIH"/>
    <property type="match status" value="1"/>
</dbReference>
<dbReference type="GO" id="GO:0016787">
    <property type="term" value="F:hydrolase activity"/>
    <property type="evidence" value="ECO:0007669"/>
    <property type="project" value="UniProtKB-KW"/>
</dbReference>
<dbReference type="InterPro" id="IPR038371">
    <property type="entry name" value="Cu_polyphenol_OxRdtase_sf"/>
</dbReference>
<dbReference type="CDD" id="cd16833">
    <property type="entry name" value="YfiH"/>
    <property type="match status" value="1"/>
</dbReference>
<keyword evidence="4" id="KW-0808">Transferase</keyword>
<dbReference type="GO" id="GO:0017061">
    <property type="term" value="F:S-methyl-5-thioadenosine phosphorylase activity"/>
    <property type="evidence" value="ECO:0007669"/>
    <property type="project" value="UniProtKB-EC"/>
</dbReference>
<comment type="catalytic activity">
    <reaction evidence="10">
        <text>adenosine + phosphate = alpha-D-ribose 1-phosphate + adenine</text>
        <dbReference type="Rhea" id="RHEA:27642"/>
        <dbReference type="ChEBI" id="CHEBI:16335"/>
        <dbReference type="ChEBI" id="CHEBI:16708"/>
        <dbReference type="ChEBI" id="CHEBI:43474"/>
        <dbReference type="ChEBI" id="CHEBI:57720"/>
        <dbReference type="EC" id="2.4.2.1"/>
    </reaction>
    <physiologicalReaction direction="left-to-right" evidence="10">
        <dbReference type="Rhea" id="RHEA:27643"/>
    </physiologicalReaction>
</comment>
<comment type="caution">
    <text evidence="12">The sequence shown here is derived from an EMBL/GenBank/DDBJ whole genome shotgun (WGS) entry which is preliminary data.</text>
</comment>
<dbReference type="GO" id="GO:0005507">
    <property type="term" value="F:copper ion binding"/>
    <property type="evidence" value="ECO:0007669"/>
    <property type="project" value="TreeGrafter"/>
</dbReference>
<organism evidence="12 13">
    <name type="scientific">Arthrobacter psychrolactophilus</name>
    <dbReference type="NCBI Taxonomy" id="92442"/>
    <lineage>
        <taxon>Bacteria</taxon>
        <taxon>Bacillati</taxon>
        <taxon>Actinomycetota</taxon>
        <taxon>Actinomycetes</taxon>
        <taxon>Micrococcales</taxon>
        <taxon>Micrococcaceae</taxon>
        <taxon>Arthrobacter</taxon>
    </lineage>
</organism>
<keyword evidence="8" id="KW-0186">Copper</keyword>
<comment type="catalytic activity">
    <reaction evidence="1">
        <text>inosine + phosphate = alpha-D-ribose 1-phosphate + hypoxanthine</text>
        <dbReference type="Rhea" id="RHEA:27646"/>
        <dbReference type="ChEBI" id="CHEBI:17368"/>
        <dbReference type="ChEBI" id="CHEBI:17596"/>
        <dbReference type="ChEBI" id="CHEBI:43474"/>
        <dbReference type="ChEBI" id="CHEBI:57720"/>
        <dbReference type="EC" id="2.4.2.1"/>
    </reaction>
    <physiologicalReaction direction="left-to-right" evidence="1">
        <dbReference type="Rhea" id="RHEA:27647"/>
    </physiologicalReaction>
</comment>
<keyword evidence="13" id="KW-1185">Reference proteome</keyword>
<comment type="catalytic activity">
    <reaction evidence="9">
        <text>adenosine + H2O + H(+) = inosine + NH4(+)</text>
        <dbReference type="Rhea" id="RHEA:24408"/>
        <dbReference type="ChEBI" id="CHEBI:15377"/>
        <dbReference type="ChEBI" id="CHEBI:15378"/>
        <dbReference type="ChEBI" id="CHEBI:16335"/>
        <dbReference type="ChEBI" id="CHEBI:17596"/>
        <dbReference type="ChEBI" id="CHEBI:28938"/>
        <dbReference type="EC" id="3.5.4.4"/>
    </reaction>
    <physiologicalReaction direction="left-to-right" evidence="9">
        <dbReference type="Rhea" id="RHEA:24409"/>
    </physiologicalReaction>
</comment>
<accession>A0A2V5IPT0</accession>
<evidence type="ECO:0000313" key="13">
    <source>
        <dbReference type="Proteomes" id="UP000247980"/>
    </source>
</evidence>
<evidence type="ECO:0000256" key="4">
    <source>
        <dbReference type="ARBA" id="ARBA00022679"/>
    </source>
</evidence>
<comment type="function">
    <text evidence="2">Purine nucleoside enzyme that catalyzes the phosphorolysis of adenosine and inosine nucleosides, yielding D-ribose 1-phosphate and the respective free bases, adenine and hypoxanthine. Also catalyzes the phosphorolysis of S-methyl-5'-thioadenosine into adenine and S-methyl-5-thio-alpha-D-ribose 1-phosphate. Also has adenosine deaminase activity.</text>
</comment>
<dbReference type="RefSeq" id="WP_110485129.1">
    <property type="nucleotide sequence ID" value="NZ_QJVC01000007.1"/>
</dbReference>
<dbReference type="SUPFAM" id="SSF64438">
    <property type="entry name" value="CNF1/YfiH-like putative cysteine hydrolases"/>
    <property type="match status" value="1"/>
</dbReference>
<evidence type="ECO:0000313" key="12">
    <source>
        <dbReference type="EMBL" id="PYI38589.1"/>
    </source>
</evidence>
<evidence type="ECO:0000256" key="7">
    <source>
        <dbReference type="ARBA" id="ARBA00022833"/>
    </source>
</evidence>
<reference evidence="12 13" key="1">
    <citation type="submission" date="2018-05" db="EMBL/GenBank/DDBJ databases">
        <title>Genetic diversity of glacier-inhabiting Cryobacterium bacteria in China and description of Cryobacterium mengkeensis sp. nov. and Arthrobacter glacialis sp. nov.</title>
        <authorList>
            <person name="Liu Q."/>
            <person name="Xin Y.-H."/>
        </authorList>
    </citation>
    <scope>NUCLEOTIDE SEQUENCE [LARGE SCALE GENOMIC DNA]</scope>
    <source>
        <strain evidence="12 13">B7</strain>
    </source>
</reference>
<gene>
    <name evidence="12" type="ORF">CVS30_09685</name>
</gene>
<evidence type="ECO:0000256" key="9">
    <source>
        <dbReference type="ARBA" id="ARBA00047989"/>
    </source>
</evidence>